<dbReference type="InterPro" id="IPR007372">
    <property type="entry name" value="Lipid/polyisoprenoid-bd_YceI"/>
</dbReference>
<dbReference type="PANTHER" id="PTHR34406:SF1">
    <property type="entry name" value="PROTEIN YCEI"/>
    <property type="match status" value="1"/>
</dbReference>
<dbReference type="Proteomes" id="UP000712080">
    <property type="component" value="Unassembled WGS sequence"/>
</dbReference>
<feature type="domain" description="Lipid/polyisoprenoid-binding YceI-like" evidence="1">
    <location>
        <begin position="42"/>
        <end position="207"/>
    </location>
</feature>
<dbReference type="SMART" id="SM00867">
    <property type="entry name" value="YceI"/>
    <property type="match status" value="1"/>
</dbReference>
<dbReference type="PANTHER" id="PTHR34406">
    <property type="entry name" value="PROTEIN YCEI"/>
    <property type="match status" value="1"/>
</dbReference>
<proteinExistence type="predicted"/>
<evidence type="ECO:0000313" key="3">
    <source>
        <dbReference type="Proteomes" id="UP000712080"/>
    </source>
</evidence>
<gene>
    <name evidence="2" type="ORF">G6047_12395</name>
</gene>
<sequence>MNTKTSITYSILCLSILILGCKGPKQENNDNASSGSLSQGQKYSIDTTQTVVTWKGSNLVGSNSHAGYVHISKGELMIDNNRIVGGTAEIDMNTIEDENHERDNGLIKHLKGPDFFDVKKFPLSKIVLTQNAESRNITGNLTIRGITQPVSFAAKLETRDGIVNLSGYLAIDRTLWDVRYKSGKFYDNLADQTISDYIEFHIKIVAKK</sequence>
<dbReference type="EMBL" id="JAAMPU010000107">
    <property type="protein sequence ID" value="NMH28835.1"/>
    <property type="molecule type" value="Genomic_DNA"/>
</dbReference>
<comment type="caution">
    <text evidence="2">The sequence shown here is derived from an EMBL/GenBank/DDBJ whole genome shotgun (WGS) entry which is preliminary data.</text>
</comment>
<protein>
    <submittedName>
        <fullName evidence="2">YceI family protein</fullName>
    </submittedName>
</protein>
<dbReference type="Gene3D" id="2.40.128.110">
    <property type="entry name" value="Lipid/polyisoprenoid-binding, YceI-like"/>
    <property type="match status" value="1"/>
</dbReference>
<organism evidence="2 3">
    <name type="scientific">Flavobacterium silvaticum</name>
    <dbReference type="NCBI Taxonomy" id="1852020"/>
    <lineage>
        <taxon>Bacteria</taxon>
        <taxon>Pseudomonadati</taxon>
        <taxon>Bacteroidota</taxon>
        <taxon>Flavobacteriia</taxon>
        <taxon>Flavobacteriales</taxon>
        <taxon>Flavobacteriaceae</taxon>
        <taxon>Flavobacterium</taxon>
    </lineage>
</organism>
<evidence type="ECO:0000313" key="2">
    <source>
        <dbReference type="EMBL" id="NMH28835.1"/>
    </source>
</evidence>
<keyword evidence="3" id="KW-1185">Reference proteome</keyword>
<evidence type="ECO:0000259" key="1">
    <source>
        <dbReference type="SMART" id="SM00867"/>
    </source>
</evidence>
<name>A0A972FWB9_9FLAO</name>
<dbReference type="SUPFAM" id="SSF101874">
    <property type="entry name" value="YceI-like"/>
    <property type="match status" value="1"/>
</dbReference>
<reference evidence="2" key="1">
    <citation type="submission" date="2020-02" db="EMBL/GenBank/DDBJ databases">
        <title>Flavobacterium sp. genome.</title>
        <authorList>
            <person name="Jung H.S."/>
            <person name="Baek J.H."/>
            <person name="Jeon C.O."/>
        </authorList>
    </citation>
    <scope>NUCLEOTIDE SEQUENCE</scope>
    <source>
        <strain evidence="2">SE-s28</strain>
    </source>
</reference>
<dbReference type="PROSITE" id="PS51257">
    <property type="entry name" value="PROKAR_LIPOPROTEIN"/>
    <property type="match status" value="1"/>
</dbReference>
<dbReference type="RefSeq" id="WP_169527945.1">
    <property type="nucleotide sequence ID" value="NZ_JAAMPU010000107.1"/>
</dbReference>
<dbReference type="Pfam" id="PF04264">
    <property type="entry name" value="YceI"/>
    <property type="match status" value="1"/>
</dbReference>
<dbReference type="AlphaFoldDB" id="A0A972FWB9"/>
<dbReference type="InterPro" id="IPR036761">
    <property type="entry name" value="TTHA0802/YceI-like_sf"/>
</dbReference>
<accession>A0A972FWB9</accession>